<comment type="caution">
    <text evidence="2">The sequence shown here is derived from an EMBL/GenBank/DDBJ whole genome shotgun (WGS) entry which is preliminary data.</text>
</comment>
<evidence type="ECO:0000313" key="2">
    <source>
        <dbReference type="EMBL" id="KAJ7702648.1"/>
    </source>
</evidence>
<feature type="non-terminal residue" evidence="2">
    <location>
        <position position="1"/>
    </location>
</feature>
<keyword evidence="1" id="KW-0812">Transmembrane</keyword>
<feature type="transmembrane region" description="Helical" evidence="1">
    <location>
        <begin position="332"/>
        <end position="351"/>
    </location>
</feature>
<feature type="transmembrane region" description="Helical" evidence="1">
    <location>
        <begin position="183"/>
        <end position="203"/>
    </location>
</feature>
<feature type="transmembrane region" description="Helical" evidence="1">
    <location>
        <begin position="150"/>
        <end position="171"/>
    </location>
</feature>
<keyword evidence="1" id="KW-1133">Transmembrane helix</keyword>
<dbReference type="AlphaFoldDB" id="A0AAD7DZ30"/>
<evidence type="ECO:0000256" key="1">
    <source>
        <dbReference type="SAM" id="Phobius"/>
    </source>
</evidence>
<feature type="transmembrane region" description="Helical" evidence="1">
    <location>
        <begin position="419"/>
        <end position="438"/>
    </location>
</feature>
<proteinExistence type="predicted"/>
<organism evidence="2 3">
    <name type="scientific">Mycena rosella</name>
    <name type="common">Pink bonnet</name>
    <name type="synonym">Agaricus rosellus</name>
    <dbReference type="NCBI Taxonomy" id="1033263"/>
    <lineage>
        <taxon>Eukaryota</taxon>
        <taxon>Fungi</taxon>
        <taxon>Dikarya</taxon>
        <taxon>Basidiomycota</taxon>
        <taxon>Agaricomycotina</taxon>
        <taxon>Agaricomycetes</taxon>
        <taxon>Agaricomycetidae</taxon>
        <taxon>Agaricales</taxon>
        <taxon>Marasmiineae</taxon>
        <taxon>Mycenaceae</taxon>
        <taxon>Mycena</taxon>
    </lineage>
</organism>
<gene>
    <name evidence="2" type="ORF">B0H17DRAFT_1167074</name>
</gene>
<dbReference type="Proteomes" id="UP001221757">
    <property type="component" value="Unassembled WGS sequence"/>
</dbReference>
<accession>A0AAD7DZ30</accession>
<keyword evidence="1" id="KW-0472">Membrane</keyword>
<feature type="transmembrane region" description="Helical" evidence="1">
    <location>
        <begin position="60"/>
        <end position="80"/>
    </location>
</feature>
<feature type="transmembrane region" description="Helical" evidence="1">
    <location>
        <begin position="458"/>
        <end position="479"/>
    </location>
</feature>
<name>A0AAD7DZ30_MYCRO</name>
<reference evidence="2" key="1">
    <citation type="submission" date="2023-03" db="EMBL/GenBank/DDBJ databases">
        <title>Massive genome expansion in bonnet fungi (Mycena s.s.) driven by repeated elements and novel gene families across ecological guilds.</title>
        <authorList>
            <consortium name="Lawrence Berkeley National Laboratory"/>
            <person name="Harder C.B."/>
            <person name="Miyauchi S."/>
            <person name="Viragh M."/>
            <person name="Kuo A."/>
            <person name="Thoen E."/>
            <person name="Andreopoulos B."/>
            <person name="Lu D."/>
            <person name="Skrede I."/>
            <person name="Drula E."/>
            <person name="Henrissat B."/>
            <person name="Morin E."/>
            <person name="Kohler A."/>
            <person name="Barry K."/>
            <person name="LaButti K."/>
            <person name="Morin E."/>
            <person name="Salamov A."/>
            <person name="Lipzen A."/>
            <person name="Mereny Z."/>
            <person name="Hegedus B."/>
            <person name="Baldrian P."/>
            <person name="Stursova M."/>
            <person name="Weitz H."/>
            <person name="Taylor A."/>
            <person name="Grigoriev I.V."/>
            <person name="Nagy L.G."/>
            <person name="Martin F."/>
            <person name="Kauserud H."/>
        </authorList>
    </citation>
    <scope>NUCLEOTIDE SEQUENCE</scope>
    <source>
        <strain evidence="2">CBHHK067</strain>
    </source>
</reference>
<dbReference type="EMBL" id="JARKIE010000014">
    <property type="protein sequence ID" value="KAJ7702648.1"/>
    <property type="molecule type" value="Genomic_DNA"/>
</dbReference>
<sequence>MSYDLCVSTCGAGIWDVPGGQSGRWLNFSRTFSTWLLPFIAMISQLPLGGDTAFENAVSLLLNVGSPTLAAYSATLTVLNSRWIHRRFSRISYPNAQSAATVLNNLQQSPLDVTRDDSLLFSLIVLPENDEWWSELLIFLDLKHAYTWSFSNITSIIWVVVAFLLTLIDAFTNMPKDSFTPNGLGVGFAWLWILAIITCCLNTGPRCDSTILRDAIRRANRKAYVATHSGQPTLLDFGPNQSPVISLDTDLGSLRTDEGRPAPIYNYARLTPWSISVERVHAAFSAASYRAARSNRQGSREELARYIRLPRSSRDSRLHLIHGLDSRSLHSVFMALSLTWGTIGAAILLDWNTLTKSLACRSGSYLIYGLASSLIWGMLMASSRLSSRSLLSRSPPQRTPDRLSFSVQCAIIMRRTTKVLACMNAIWIVFTCGLQFAGRYDTCWCNSSVLYLTAVIKIFYHGKIGLELGYPITVGNFYLREK</sequence>
<feature type="transmembrane region" description="Helical" evidence="1">
    <location>
        <begin position="363"/>
        <end position="381"/>
    </location>
</feature>
<protein>
    <submittedName>
        <fullName evidence="2">Uncharacterized protein</fullName>
    </submittedName>
</protein>
<keyword evidence="3" id="KW-1185">Reference proteome</keyword>
<evidence type="ECO:0000313" key="3">
    <source>
        <dbReference type="Proteomes" id="UP001221757"/>
    </source>
</evidence>
<feature type="transmembrane region" description="Helical" evidence="1">
    <location>
        <begin position="32"/>
        <end position="48"/>
    </location>
</feature>